<gene>
    <name evidence="1" type="ordered locus">HCH_02902</name>
</gene>
<accession>Q2SI48</accession>
<name>Q2SI48_HAHCH</name>
<dbReference type="STRING" id="349521.HCH_02902"/>
<proteinExistence type="predicted"/>
<reference evidence="1 2" key="1">
    <citation type="journal article" date="2005" name="Nucleic Acids Res.">
        <title>Genomic blueprint of Hahella chejuensis, a marine microbe producing an algicidal agent.</title>
        <authorList>
            <person name="Jeong H."/>
            <person name="Yim J.H."/>
            <person name="Lee C."/>
            <person name="Choi S.-H."/>
            <person name="Park Y.K."/>
            <person name="Yoon S.H."/>
            <person name="Hur C.-G."/>
            <person name="Kang H.-Y."/>
            <person name="Kim D."/>
            <person name="Lee H.H."/>
            <person name="Park K.H."/>
            <person name="Park S.-H."/>
            <person name="Park H.-S."/>
            <person name="Lee H.K."/>
            <person name="Oh T.K."/>
            <person name="Kim J.F."/>
        </authorList>
    </citation>
    <scope>NUCLEOTIDE SEQUENCE [LARGE SCALE GENOMIC DNA]</scope>
    <source>
        <strain evidence="1 2">KCTC 2396</strain>
    </source>
</reference>
<dbReference type="AlphaFoldDB" id="Q2SI48"/>
<dbReference type="HOGENOM" id="CLU_1756264_0_0_6"/>
<sequence length="148" mass="16060">MTAEAIIDAIVTKLSAVVAGGEYENTISHVEEAPYNVSNDDLDDGVTAVVAYAGQTIADQSPHTQLDELSVLVEAHKRLTSQNAQREAMKLEQDIRRAVLKDKNYLAGLARIDRVFAESSGIESSDSGAVVIAMVTFRIPHVQRHNSL</sequence>
<dbReference type="Proteomes" id="UP000000238">
    <property type="component" value="Chromosome"/>
</dbReference>
<protein>
    <submittedName>
        <fullName evidence="1">Uncharacterized protein</fullName>
    </submittedName>
</protein>
<dbReference type="OrthoDB" id="9876631at2"/>
<dbReference type="EMBL" id="CP000155">
    <property type="protein sequence ID" value="ABC29676.1"/>
    <property type="molecule type" value="Genomic_DNA"/>
</dbReference>
<evidence type="ECO:0000313" key="1">
    <source>
        <dbReference type="EMBL" id="ABC29676.1"/>
    </source>
</evidence>
<dbReference type="RefSeq" id="WP_011396745.1">
    <property type="nucleotide sequence ID" value="NC_007645.1"/>
</dbReference>
<organism evidence="1 2">
    <name type="scientific">Hahella chejuensis (strain KCTC 2396)</name>
    <dbReference type="NCBI Taxonomy" id="349521"/>
    <lineage>
        <taxon>Bacteria</taxon>
        <taxon>Pseudomonadati</taxon>
        <taxon>Pseudomonadota</taxon>
        <taxon>Gammaproteobacteria</taxon>
        <taxon>Oceanospirillales</taxon>
        <taxon>Hahellaceae</taxon>
        <taxon>Hahella</taxon>
    </lineage>
</organism>
<dbReference type="KEGG" id="hch:HCH_02902"/>
<keyword evidence="2" id="KW-1185">Reference proteome</keyword>
<evidence type="ECO:0000313" key="2">
    <source>
        <dbReference type="Proteomes" id="UP000000238"/>
    </source>
</evidence>